<sequence length="57" mass="6717">RIGRKETVFAKRYIMRDTIEEKMLKLKEKKQGIAESLIDDQNLTDDDLLFLLDGTIF</sequence>
<name>X1SBK9_9ZZZZ</name>
<comment type="caution">
    <text evidence="1">The sequence shown here is derived from an EMBL/GenBank/DDBJ whole genome shotgun (WGS) entry which is preliminary data.</text>
</comment>
<dbReference type="InterPro" id="IPR027417">
    <property type="entry name" value="P-loop_NTPase"/>
</dbReference>
<evidence type="ECO:0000313" key="1">
    <source>
        <dbReference type="EMBL" id="GAI72825.1"/>
    </source>
</evidence>
<dbReference type="AlphaFoldDB" id="X1SBK9"/>
<feature type="non-terminal residue" evidence="1">
    <location>
        <position position="1"/>
    </location>
</feature>
<protein>
    <submittedName>
        <fullName evidence="1">Uncharacterized protein</fullName>
    </submittedName>
</protein>
<organism evidence="1">
    <name type="scientific">marine sediment metagenome</name>
    <dbReference type="NCBI Taxonomy" id="412755"/>
    <lineage>
        <taxon>unclassified sequences</taxon>
        <taxon>metagenomes</taxon>
        <taxon>ecological metagenomes</taxon>
    </lineage>
</organism>
<dbReference type="SUPFAM" id="SSF52540">
    <property type="entry name" value="P-loop containing nucleoside triphosphate hydrolases"/>
    <property type="match status" value="1"/>
</dbReference>
<accession>X1SBK9</accession>
<proteinExistence type="predicted"/>
<dbReference type="EMBL" id="BARW01013854">
    <property type="protein sequence ID" value="GAI72825.1"/>
    <property type="molecule type" value="Genomic_DNA"/>
</dbReference>
<dbReference type="Gene3D" id="3.40.50.300">
    <property type="entry name" value="P-loop containing nucleotide triphosphate hydrolases"/>
    <property type="match status" value="1"/>
</dbReference>
<gene>
    <name evidence="1" type="ORF">S12H4_25060</name>
</gene>
<reference evidence="1" key="1">
    <citation type="journal article" date="2014" name="Front. Microbiol.">
        <title>High frequency of phylogenetically diverse reductive dehalogenase-homologous genes in deep subseafloor sedimentary metagenomes.</title>
        <authorList>
            <person name="Kawai M."/>
            <person name="Futagami T."/>
            <person name="Toyoda A."/>
            <person name="Takaki Y."/>
            <person name="Nishi S."/>
            <person name="Hori S."/>
            <person name="Arai W."/>
            <person name="Tsubouchi T."/>
            <person name="Morono Y."/>
            <person name="Uchiyama I."/>
            <person name="Ito T."/>
            <person name="Fujiyama A."/>
            <person name="Inagaki F."/>
            <person name="Takami H."/>
        </authorList>
    </citation>
    <scope>NUCLEOTIDE SEQUENCE</scope>
    <source>
        <strain evidence="1">Expedition CK06-06</strain>
    </source>
</reference>